<dbReference type="PATRIC" id="fig|1076.23.peg.34"/>
<proteinExistence type="predicted"/>
<dbReference type="GO" id="GO:0044781">
    <property type="term" value="P:bacterial-type flagellum organization"/>
    <property type="evidence" value="ECO:0007669"/>
    <property type="project" value="InterPro"/>
</dbReference>
<dbReference type="OrthoDB" id="8005693at2"/>
<protein>
    <submittedName>
        <fullName evidence="2">Flagellar assembly regulator FliX</fullName>
    </submittedName>
</protein>
<feature type="region of interest" description="Disordered" evidence="1">
    <location>
        <begin position="1"/>
        <end position="43"/>
    </location>
</feature>
<comment type="caution">
    <text evidence="2">The sequence shown here is derived from an EMBL/GenBank/DDBJ whole genome shotgun (WGS) entry which is preliminary data.</text>
</comment>
<dbReference type="InterPro" id="IPR019704">
    <property type="entry name" value="Flagellar_assmbl_FliX_class2"/>
</dbReference>
<evidence type="ECO:0000313" key="2">
    <source>
        <dbReference type="EMBL" id="KIZ47357.1"/>
    </source>
</evidence>
<keyword evidence="2" id="KW-0966">Cell projection</keyword>
<accession>A0A0D7F6L5</accession>
<reference evidence="2 3" key="1">
    <citation type="submission" date="2014-11" db="EMBL/GenBank/DDBJ databases">
        <title>Genomics and ecophysiology of heterotrophic nitrogen fixing bacteria isolated from estuarine surface water.</title>
        <authorList>
            <person name="Bentzon-Tilia M."/>
            <person name="Severin I."/>
            <person name="Hansen L.H."/>
            <person name="Riemann L."/>
        </authorList>
    </citation>
    <scope>NUCLEOTIDE SEQUENCE [LARGE SCALE GENOMIC DNA]</scope>
    <source>
        <strain evidence="2 3">BAL398</strain>
    </source>
</reference>
<dbReference type="NCBIfam" id="NF009428">
    <property type="entry name" value="PRK12787.1-4"/>
    <property type="match status" value="1"/>
</dbReference>
<dbReference type="AlphaFoldDB" id="A0A0D7F6L5"/>
<dbReference type="RefSeq" id="WP_044406393.1">
    <property type="nucleotide sequence ID" value="NZ_JXXE01000088.1"/>
</dbReference>
<evidence type="ECO:0000313" key="3">
    <source>
        <dbReference type="Proteomes" id="UP000032515"/>
    </source>
</evidence>
<dbReference type="Pfam" id="PF10768">
    <property type="entry name" value="FliX"/>
    <property type="match status" value="1"/>
</dbReference>
<dbReference type="EMBL" id="JXXE01000088">
    <property type="protein sequence ID" value="KIZ47357.1"/>
    <property type="molecule type" value="Genomic_DNA"/>
</dbReference>
<keyword evidence="2" id="KW-0969">Cilium</keyword>
<sequence length="136" mass="14057">MKIYGPNGTTFNSPAGGARRSSSTGFSLPEAAATPERRSVGAPIAPSNIDALLAMQGIEDPLERRKRSVARGRGALDVLEDLKLGLLAGSFDNSTLARLRAAAADLKSSSGDPGLDAVLAEIELRVEVELAKAGQA</sequence>
<keyword evidence="2" id="KW-0282">Flagellum</keyword>
<name>A0A0D7F6L5_RHOPL</name>
<evidence type="ECO:0000256" key="1">
    <source>
        <dbReference type="SAM" id="MobiDB-lite"/>
    </source>
</evidence>
<organism evidence="2 3">
    <name type="scientific">Rhodopseudomonas palustris</name>
    <dbReference type="NCBI Taxonomy" id="1076"/>
    <lineage>
        <taxon>Bacteria</taxon>
        <taxon>Pseudomonadati</taxon>
        <taxon>Pseudomonadota</taxon>
        <taxon>Alphaproteobacteria</taxon>
        <taxon>Hyphomicrobiales</taxon>
        <taxon>Nitrobacteraceae</taxon>
        <taxon>Rhodopseudomonas</taxon>
    </lineage>
</organism>
<gene>
    <name evidence="2" type="primary">fliX</name>
    <name evidence="2" type="ORF">OO17_04770</name>
</gene>
<dbReference type="Proteomes" id="UP000032515">
    <property type="component" value="Unassembled WGS sequence"/>
</dbReference>